<dbReference type="PANTHER" id="PTHR45640">
    <property type="entry name" value="HEAT SHOCK PROTEIN HSP-12.2-RELATED"/>
    <property type="match status" value="1"/>
</dbReference>
<dbReference type="PANTHER" id="PTHR45640:SF26">
    <property type="entry name" value="RE23625P"/>
    <property type="match status" value="1"/>
</dbReference>
<comment type="caution">
    <text evidence="5">The sequence shown here is derived from an EMBL/GenBank/DDBJ whole genome shotgun (WGS) entry which is preliminary data.</text>
</comment>
<dbReference type="GO" id="GO:0009408">
    <property type="term" value="P:response to heat"/>
    <property type="evidence" value="ECO:0007669"/>
    <property type="project" value="TreeGrafter"/>
</dbReference>
<name>A0AAV2SVQ3_MEGNR</name>
<evidence type="ECO:0000313" key="6">
    <source>
        <dbReference type="Proteomes" id="UP001497623"/>
    </source>
</evidence>
<evidence type="ECO:0000256" key="2">
    <source>
        <dbReference type="RuleBase" id="RU003616"/>
    </source>
</evidence>
<feature type="domain" description="SHSP" evidence="4">
    <location>
        <begin position="267"/>
        <end position="375"/>
    </location>
</feature>
<dbReference type="InterPro" id="IPR008978">
    <property type="entry name" value="HSP20-like_chaperone"/>
</dbReference>
<comment type="similarity">
    <text evidence="1 2">Belongs to the small heat shock protein (HSP20) family.</text>
</comment>
<dbReference type="PRINTS" id="PR00299">
    <property type="entry name" value="ACRYSTALLIN"/>
</dbReference>
<dbReference type="GO" id="GO:0042026">
    <property type="term" value="P:protein refolding"/>
    <property type="evidence" value="ECO:0007669"/>
    <property type="project" value="TreeGrafter"/>
</dbReference>
<proteinExistence type="inferred from homology"/>
<evidence type="ECO:0000313" key="5">
    <source>
        <dbReference type="EMBL" id="CAL4245408.1"/>
    </source>
</evidence>
<evidence type="ECO:0000259" key="4">
    <source>
        <dbReference type="PROSITE" id="PS01031"/>
    </source>
</evidence>
<dbReference type="EMBL" id="CAXKWB010139141">
    <property type="protein sequence ID" value="CAL4245408.1"/>
    <property type="molecule type" value="Genomic_DNA"/>
</dbReference>
<dbReference type="GO" id="GO:0005737">
    <property type="term" value="C:cytoplasm"/>
    <property type="evidence" value="ECO:0007669"/>
    <property type="project" value="TreeGrafter"/>
</dbReference>
<feature type="domain" description="SHSP" evidence="4">
    <location>
        <begin position="82"/>
        <end position="190"/>
    </location>
</feature>
<protein>
    <recommendedName>
        <fullName evidence="4">SHSP domain-containing protein</fullName>
    </recommendedName>
</protein>
<dbReference type="Proteomes" id="UP001497623">
    <property type="component" value="Unassembled WGS sequence"/>
</dbReference>
<keyword evidence="6" id="KW-1185">Reference proteome</keyword>
<sequence>MVSSRTSTQSSSSFSMSSGFGDFGTWGLGLPIAQRGLFFRDSYFQKARQHFEASVQNVLACHGLQQAAFADSLQSYRQLRCDHHREDSQACTAIEDDSNYKMVLDVREFQGGDLKVNVVGDHELLVEGNSEKKEGGVAQMRTFRQRFLLPRGVDIQESSSALSSDGILTIITPKVVQHESLMASTQTSTGRARLMRVKSHIDRDNYSLFDNEFTTGMLPIIRRGHFFSDSFFKDAHIDFNKAISEVLTKSGIQFSDAFSSYRSLRAKEIKEETQAATISEDDTAQKIIIDVQDFINDGEVNVKVVEDKILVIEGRAEKSEGGATSVKQFKKQFTLAQNVEIDSITSVVSADGVLAITAPKRAVAPQLTERKIPLLRDSSLTVEPPSGASTPCADLISQKREYLVPIILEDDDNEEIIQKEEEALHVASSLVEEEAAKLGSVSAVEATPAPRAAPSDVANMATSGAAPTIGGVGAGAIFAGMVPTGAAISGAIPAALDPRRGGPSEGIAAYIAGAGSLMAGSLLANTISPIPASPEPIASPEPTAPATPAASVPPSPAAVTVPPSPLPASVPEAIAMDPIKQAVINQIKDRKRVEPTPGPGGIRFPRAHGFVPVLKKGEFDIDPHFENDKLEFEAAVKTALQTKGVQAAAGEELKTYKDMRKTSANDEDVAFTFIEHSQGYKIVLDMEDYIVKEPRLQILSDNDLIIEGVAERKDEDGESIHFRRQFVFSKVVNMEAISSAISTEGVLTVKAPLKVARITKSTEMATEDAVISTEQSVAQFSMMVGTFLDLQKRESFATDTTFQEPKMHYPSAIRAALKRSGCVPEEGETESAAYMRLRKTNRKEENQAVMTIEGDDYYKVIIDMQEYLHSEIKVRLLGFNTFVVECYQEMSGKIRRIWSRQFVLPSHISMEKMTGALSDDGMLVLTVPKRVWKHVGNTDASGIMRVGWVKTFPSERVFTSESCISGVTTPYKTLPFKGLRDW</sequence>
<dbReference type="GO" id="GO:0005634">
    <property type="term" value="C:nucleus"/>
    <property type="evidence" value="ECO:0007669"/>
    <property type="project" value="TreeGrafter"/>
</dbReference>
<dbReference type="InterPro" id="IPR001436">
    <property type="entry name" value="Alpha-crystallin/sHSP_animal"/>
</dbReference>
<dbReference type="Pfam" id="PF00011">
    <property type="entry name" value="HSP20"/>
    <property type="match status" value="4"/>
</dbReference>
<organism evidence="5 6">
    <name type="scientific">Meganyctiphanes norvegica</name>
    <name type="common">Northern krill</name>
    <name type="synonym">Thysanopoda norvegica</name>
    <dbReference type="NCBI Taxonomy" id="48144"/>
    <lineage>
        <taxon>Eukaryota</taxon>
        <taxon>Metazoa</taxon>
        <taxon>Ecdysozoa</taxon>
        <taxon>Arthropoda</taxon>
        <taxon>Crustacea</taxon>
        <taxon>Multicrustacea</taxon>
        <taxon>Malacostraca</taxon>
        <taxon>Eumalacostraca</taxon>
        <taxon>Eucarida</taxon>
        <taxon>Euphausiacea</taxon>
        <taxon>Euphausiidae</taxon>
        <taxon>Meganyctiphanes</taxon>
    </lineage>
</organism>
<gene>
    <name evidence="5" type="ORF">MNOR_LOCUS41041</name>
</gene>
<reference evidence="5 6" key="1">
    <citation type="submission" date="2024-05" db="EMBL/GenBank/DDBJ databases">
        <authorList>
            <person name="Wallberg A."/>
        </authorList>
    </citation>
    <scope>NUCLEOTIDE SEQUENCE [LARGE SCALE GENOMIC DNA]</scope>
</reference>
<dbReference type="CDD" id="cd06526">
    <property type="entry name" value="metazoan_ACD"/>
    <property type="match status" value="4"/>
</dbReference>
<dbReference type="InterPro" id="IPR002068">
    <property type="entry name" value="A-crystallin/Hsp20_dom"/>
</dbReference>
<evidence type="ECO:0000256" key="3">
    <source>
        <dbReference type="SAM" id="MobiDB-lite"/>
    </source>
</evidence>
<dbReference type="Gene3D" id="2.60.40.790">
    <property type="match status" value="4"/>
</dbReference>
<dbReference type="AlphaFoldDB" id="A0AAV2SVQ3"/>
<accession>A0AAV2SVQ3</accession>
<feature type="domain" description="SHSP" evidence="4">
    <location>
        <begin position="840"/>
        <end position="947"/>
    </location>
</feature>
<feature type="domain" description="SHSP" evidence="4">
    <location>
        <begin position="662"/>
        <end position="767"/>
    </location>
</feature>
<feature type="region of interest" description="Disordered" evidence="3">
    <location>
        <begin position="533"/>
        <end position="563"/>
    </location>
</feature>
<evidence type="ECO:0000256" key="1">
    <source>
        <dbReference type="PROSITE-ProRule" id="PRU00285"/>
    </source>
</evidence>
<dbReference type="SUPFAM" id="SSF49764">
    <property type="entry name" value="HSP20-like chaperones"/>
    <property type="match status" value="3"/>
</dbReference>
<dbReference type="GO" id="GO:0051082">
    <property type="term" value="F:unfolded protein binding"/>
    <property type="evidence" value="ECO:0007669"/>
    <property type="project" value="TreeGrafter"/>
</dbReference>
<dbReference type="PROSITE" id="PS01031">
    <property type="entry name" value="SHSP"/>
    <property type="match status" value="4"/>
</dbReference>